<evidence type="ECO:0000313" key="2">
    <source>
        <dbReference type="EMBL" id="KTB36136.1"/>
    </source>
</evidence>
<comment type="caution">
    <text evidence="2">The sequence shown here is derived from an EMBL/GenBank/DDBJ whole genome shotgun (WGS) entry which is preliminary data.</text>
</comment>
<feature type="region of interest" description="Disordered" evidence="1">
    <location>
        <begin position="33"/>
        <end position="58"/>
    </location>
</feature>
<feature type="compositionally biased region" description="Low complexity" evidence="1">
    <location>
        <begin position="100"/>
        <end position="109"/>
    </location>
</feature>
<protein>
    <submittedName>
        <fullName evidence="2">Uncharacterized protein</fullName>
    </submittedName>
</protein>
<feature type="compositionally biased region" description="Polar residues" evidence="1">
    <location>
        <begin position="72"/>
        <end position="85"/>
    </location>
</feature>
<evidence type="ECO:0000256" key="1">
    <source>
        <dbReference type="SAM" id="MobiDB-lite"/>
    </source>
</evidence>
<name>A0A0W0FII1_MONRR</name>
<organism evidence="2 3">
    <name type="scientific">Moniliophthora roreri</name>
    <name type="common">Frosty pod rot fungus</name>
    <name type="synonym">Monilia roreri</name>
    <dbReference type="NCBI Taxonomy" id="221103"/>
    <lineage>
        <taxon>Eukaryota</taxon>
        <taxon>Fungi</taxon>
        <taxon>Dikarya</taxon>
        <taxon>Basidiomycota</taxon>
        <taxon>Agaricomycotina</taxon>
        <taxon>Agaricomycetes</taxon>
        <taxon>Agaricomycetidae</taxon>
        <taxon>Agaricales</taxon>
        <taxon>Marasmiineae</taxon>
        <taxon>Marasmiaceae</taxon>
        <taxon>Moniliophthora</taxon>
    </lineage>
</organism>
<accession>A0A0W0FII1</accession>
<dbReference type="AlphaFoldDB" id="A0A0W0FII1"/>
<dbReference type="EMBL" id="LATX01001922">
    <property type="protein sequence ID" value="KTB36136.1"/>
    <property type="molecule type" value="Genomic_DNA"/>
</dbReference>
<feature type="region of interest" description="Disordered" evidence="1">
    <location>
        <begin position="71"/>
        <end position="116"/>
    </location>
</feature>
<gene>
    <name evidence="2" type="ORF">WG66_11297</name>
</gene>
<reference evidence="2 3" key="1">
    <citation type="submission" date="2015-12" db="EMBL/GenBank/DDBJ databases">
        <title>Draft genome sequence of Moniliophthora roreri, the causal agent of frosty pod rot of cacao.</title>
        <authorList>
            <person name="Aime M.C."/>
            <person name="Diaz-Valderrama J.R."/>
            <person name="Kijpornyongpan T."/>
            <person name="Phillips-Mora W."/>
        </authorList>
    </citation>
    <scope>NUCLEOTIDE SEQUENCE [LARGE SCALE GENOMIC DNA]</scope>
    <source>
        <strain evidence="2 3">MCA 2952</strain>
    </source>
</reference>
<evidence type="ECO:0000313" key="3">
    <source>
        <dbReference type="Proteomes" id="UP000054988"/>
    </source>
</evidence>
<proteinExistence type="predicted"/>
<dbReference type="Proteomes" id="UP000054988">
    <property type="component" value="Unassembled WGS sequence"/>
</dbReference>
<sequence length="138" mass="15321">MSNPNNIVFTNLQPIIVPMPQSDSRSILHSEIPLDDSLYPSTKSPASNTGLVYPPRHPSETLEDYELLETLQPTSMPPSHQYNTDNFDRPDASPTPELYSSPNPTTTSLPPVPDNIPLRVRFSSDVNEIPIPTRADLN</sequence>
<feature type="compositionally biased region" description="Polar residues" evidence="1">
    <location>
        <begin position="39"/>
        <end position="50"/>
    </location>
</feature>